<dbReference type="InterPro" id="IPR033956">
    <property type="entry name" value="Translin"/>
</dbReference>
<evidence type="ECO:0000256" key="2">
    <source>
        <dbReference type="ARBA" id="ARBA00004496"/>
    </source>
</evidence>
<evidence type="ECO:0000256" key="4">
    <source>
        <dbReference type="ARBA" id="ARBA00022490"/>
    </source>
</evidence>
<dbReference type="FunFam" id="1.20.58.200:FF:000002">
    <property type="entry name" value="Putative translin"/>
    <property type="match status" value="1"/>
</dbReference>
<dbReference type="Pfam" id="PF01997">
    <property type="entry name" value="Translin"/>
    <property type="match status" value="1"/>
</dbReference>
<dbReference type="OrthoDB" id="829at2759"/>
<dbReference type="GO" id="GO:0003723">
    <property type="term" value="F:RNA binding"/>
    <property type="evidence" value="ECO:0007669"/>
    <property type="project" value="UniProtKB-KW"/>
</dbReference>
<dbReference type="RefSeq" id="XP_028480755.1">
    <property type="nucleotide sequence ID" value="XM_028616898.1"/>
</dbReference>
<dbReference type="GO" id="GO:0016070">
    <property type="term" value="P:RNA metabolic process"/>
    <property type="evidence" value="ECO:0007669"/>
    <property type="project" value="InterPro"/>
</dbReference>
<dbReference type="SUPFAM" id="SSF74784">
    <property type="entry name" value="Translin"/>
    <property type="match status" value="1"/>
</dbReference>
<accession>A0A427YC52</accession>
<dbReference type="GO" id="GO:0005737">
    <property type="term" value="C:cytoplasm"/>
    <property type="evidence" value="ECO:0007669"/>
    <property type="project" value="UniProtKB-SubCell"/>
</dbReference>
<dbReference type="Gene3D" id="1.20.58.200">
    <property type="entry name" value="Translin, domain 2"/>
    <property type="match status" value="1"/>
</dbReference>
<dbReference type="InterPro" id="IPR016069">
    <property type="entry name" value="Translin_C"/>
</dbReference>
<comment type="caution">
    <text evidence="8">The sequence shown here is derived from an EMBL/GenBank/DDBJ whole genome shotgun (WGS) entry which is preliminary data.</text>
</comment>
<dbReference type="Gene3D" id="1.20.58.190">
    <property type="entry name" value="Translin, domain 1"/>
    <property type="match status" value="1"/>
</dbReference>
<keyword evidence="7" id="KW-0539">Nucleus</keyword>
<dbReference type="STRING" id="105984.A0A427YC52"/>
<dbReference type="InterPro" id="IPR016068">
    <property type="entry name" value="Translin_N"/>
</dbReference>
<dbReference type="GeneID" id="39585635"/>
<dbReference type="Proteomes" id="UP000279236">
    <property type="component" value="Unassembled WGS sequence"/>
</dbReference>
<dbReference type="InterPro" id="IPR036081">
    <property type="entry name" value="Translin_sf"/>
</dbReference>
<keyword evidence="9" id="KW-1185">Reference proteome</keyword>
<evidence type="ECO:0000256" key="6">
    <source>
        <dbReference type="ARBA" id="ARBA00023125"/>
    </source>
</evidence>
<organism evidence="8 9">
    <name type="scientific">Apiotrichum porosum</name>
    <dbReference type="NCBI Taxonomy" id="105984"/>
    <lineage>
        <taxon>Eukaryota</taxon>
        <taxon>Fungi</taxon>
        <taxon>Dikarya</taxon>
        <taxon>Basidiomycota</taxon>
        <taxon>Agaricomycotina</taxon>
        <taxon>Tremellomycetes</taxon>
        <taxon>Trichosporonales</taxon>
        <taxon>Trichosporonaceae</taxon>
        <taxon>Apiotrichum</taxon>
    </lineage>
</organism>
<keyword evidence="6" id="KW-0238">DNA-binding</keyword>
<evidence type="ECO:0000256" key="7">
    <source>
        <dbReference type="ARBA" id="ARBA00023242"/>
    </source>
</evidence>
<comment type="subcellular location">
    <subcellularLocation>
        <location evidence="2">Cytoplasm</location>
    </subcellularLocation>
    <subcellularLocation>
        <location evidence="1">Nucleus</location>
    </subcellularLocation>
</comment>
<evidence type="ECO:0000256" key="3">
    <source>
        <dbReference type="ARBA" id="ARBA00005902"/>
    </source>
</evidence>
<reference evidence="8 9" key="1">
    <citation type="submission" date="2018-11" db="EMBL/GenBank/DDBJ databases">
        <title>Genome sequence of Apiotrichum porosum DSM 27194.</title>
        <authorList>
            <person name="Aliyu H."/>
            <person name="Gorte O."/>
            <person name="Ochsenreither K."/>
        </authorList>
    </citation>
    <scope>NUCLEOTIDE SEQUENCE [LARGE SCALE GENOMIC DNA]</scope>
    <source>
        <strain evidence="8 9">DSM 27194</strain>
    </source>
</reference>
<dbReference type="CDD" id="cd14819">
    <property type="entry name" value="Translin"/>
    <property type="match status" value="1"/>
</dbReference>
<dbReference type="InterPro" id="IPR002848">
    <property type="entry name" value="Translin_fam"/>
</dbReference>
<keyword evidence="5" id="KW-0694">RNA-binding</keyword>
<evidence type="ECO:0008006" key="10">
    <source>
        <dbReference type="Google" id="ProtNLM"/>
    </source>
</evidence>
<name>A0A427YC52_9TREE</name>
<evidence type="ECO:0000256" key="5">
    <source>
        <dbReference type="ARBA" id="ARBA00022884"/>
    </source>
</evidence>
<dbReference type="GO" id="GO:0003697">
    <property type="term" value="F:single-stranded DNA binding"/>
    <property type="evidence" value="ECO:0007669"/>
    <property type="project" value="InterPro"/>
</dbReference>
<proteinExistence type="inferred from homology"/>
<dbReference type="GO" id="GO:0043565">
    <property type="term" value="F:sequence-specific DNA binding"/>
    <property type="evidence" value="ECO:0007669"/>
    <property type="project" value="InterPro"/>
</dbReference>
<comment type="similarity">
    <text evidence="3">Belongs to the translin family.</text>
</comment>
<sequence>MAAPASVEATLAAAITQMEADATLRKTVKEATEPIEEITRQATAELNRLHSASSDKHEAIANKALEIVATAHPTWVEIAKLIPKGEFFRYQFAVSPLFKSLVTSIAFARFILHNELVPAFTAATLMGLTGEDVGELQLSSDDYLQGVIAMVNELPRLSINSVTAQNFELPGRIAAFVNDIFASYSMLNLRNDNLRRRFDSLKYDLKRCEDVVYDLTLRGLGASKA</sequence>
<evidence type="ECO:0000256" key="1">
    <source>
        <dbReference type="ARBA" id="ARBA00004123"/>
    </source>
</evidence>
<evidence type="ECO:0000313" key="8">
    <source>
        <dbReference type="EMBL" id="RSH88547.1"/>
    </source>
</evidence>
<gene>
    <name evidence="8" type="ORF">EHS24_001092</name>
</gene>
<dbReference type="PANTHER" id="PTHR10741">
    <property type="entry name" value="TRANSLIN AND TRANSLIN ASSOCIATED PROTEIN X"/>
    <property type="match status" value="1"/>
</dbReference>
<protein>
    <recommendedName>
        <fullName evidence="10">Translin</fullName>
    </recommendedName>
</protein>
<dbReference type="GO" id="GO:0005634">
    <property type="term" value="C:nucleus"/>
    <property type="evidence" value="ECO:0007669"/>
    <property type="project" value="UniProtKB-SubCell"/>
</dbReference>
<evidence type="ECO:0000313" key="9">
    <source>
        <dbReference type="Proteomes" id="UP000279236"/>
    </source>
</evidence>
<dbReference type="AlphaFoldDB" id="A0A427YC52"/>
<keyword evidence="4" id="KW-0963">Cytoplasm</keyword>
<dbReference type="EMBL" id="RSCE01000001">
    <property type="protein sequence ID" value="RSH88547.1"/>
    <property type="molecule type" value="Genomic_DNA"/>
</dbReference>